<keyword evidence="2" id="KW-1185">Reference proteome</keyword>
<dbReference type="Proteomes" id="UP000031397">
    <property type="component" value="Unassembled WGS sequence"/>
</dbReference>
<comment type="caution">
    <text evidence="1">The sequence shown here is derived from an EMBL/GenBank/DDBJ whole genome shotgun (WGS) entry which is preliminary data.</text>
</comment>
<evidence type="ECO:0000313" key="1">
    <source>
        <dbReference type="EMBL" id="KID41040.1"/>
    </source>
</evidence>
<dbReference type="RefSeq" id="WP_039144970.1">
    <property type="nucleotide sequence ID" value="NZ_JOJZ01000024.1"/>
</dbReference>
<sequence length="262" mass="30313">MLTNTVYFQVNPVKNFACSWGILPSDFLNGIKNEPQNIILLNDDYQNANDFNMSTKFDLIAGENEIREYMIDNRTSTKKWVDLKSKEDLDSLSEDEIADLLYLSHMGMPMTGISPFSAKINNQFVFLSDSTGFTKVYLRRFNEINQILAVCLKRHLKEQWNKRRVFVKSIPFKDVDLQTLTKLLKLGITGVIIPCDMVEIEKPKLEIPLMRHRKQSPRVIWNSEAQLRAGTEKVGQITYDISTQTWELRKDVDDEGELNDLV</sequence>
<dbReference type="GeneID" id="74913847"/>
<dbReference type="AlphaFoldDB" id="A0A0C1LWT5"/>
<evidence type="ECO:0000313" key="2">
    <source>
        <dbReference type="Proteomes" id="UP000031397"/>
    </source>
</evidence>
<gene>
    <name evidence="1" type="ORF">LfDm3_1186</name>
</gene>
<dbReference type="PATRIC" id="fig|1614.7.peg.1125"/>
<reference evidence="1 2" key="1">
    <citation type="submission" date="2014-06" db="EMBL/GenBank/DDBJ databases">
        <title>Functional and comparative genomic analyses of the Drosophila gut microbiota identify candidate symbiosis factors.</title>
        <authorList>
            <person name="Newell P.D."/>
            <person name="Chaston J.M."/>
            <person name="Douglas A.E."/>
        </authorList>
    </citation>
    <scope>NUCLEOTIDE SEQUENCE [LARGE SCALE GENOMIC DNA]</scope>
    <source>
        <strain evidence="1 2">DmCS_002</strain>
    </source>
</reference>
<dbReference type="OrthoDB" id="8704087at2"/>
<accession>A0A0C1LWT5</accession>
<organism evidence="1 2">
    <name type="scientific">Fructilactobacillus fructivorans</name>
    <dbReference type="NCBI Taxonomy" id="1614"/>
    <lineage>
        <taxon>Bacteria</taxon>
        <taxon>Bacillati</taxon>
        <taxon>Bacillota</taxon>
        <taxon>Bacilli</taxon>
        <taxon>Lactobacillales</taxon>
        <taxon>Lactobacillaceae</taxon>
        <taxon>Fructilactobacillus</taxon>
    </lineage>
</organism>
<proteinExistence type="predicted"/>
<protein>
    <submittedName>
        <fullName evidence="1">Uncharacterized protein</fullName>
    </submittedName>
</protein>
<name>A0A0C1LWT5_9LACO</name>
<dbReference type="EMBL" id="JOJZ01000024">
    <property type="protein sequence ID" value="KID41040.1"/>
    <property type="molecule type" value="Genomic_DNA"/>
</dbReference>